<feature type="chain" id="PRO_5038949598" evidence="5">
    <location>
        <begin position="24"/>
        <end position="534"/>
    </location>
</feature>
<organism evidence="7 8">
    <name type="scientific">Ornithinicoccus hortensis</name>
    <dbReference type="NCBI Taxonomy" id="82346"/>
    <lineage>
        <taxon>Bacteria</taxon>
        <taxon>Bacillati</taxon>
        <taxon>Actinomycetota</taxon>
        <taxon>Actinomycetes</taxon>
        <taxon>Micrococcales</taxon>
        <taxon>Intrasporangiaceae</taxon>
        <taxon>Ornithinicoccus</taxon>
    </lineage>
</organism>
<evidence type="ECO:0000256" key="4">
    <source>
        <dbReference type="SAM" id="MobiDB-lite"/>
    </source>
</evidence>
<proteinExistence type="inferred from homology"/>
<evidence type="ECO:0000259" key="6">
    <source>
        <dbReference type="Pfam" id="PF00496"/>
    </source>
</evidence>
<dbReference type="EMBL" id="VFOP01000001">
    <property type="protein sequence ID" value="TQL49610.1"/>
    <property type="molecule type" value="Genomic_DNA"/>
</dbReference>
<dbReference type="SUPFAM" id="SSF53850">
    <property type="entry name" value="Periplasmic binding protein-like II"/>
    <property type="match status" value="1"/>
</dbReference>
<dbReference type="PANTHER" id="PTHR30290:SF9">
    <property type="entry name" value="OLIGOPEPTIDE-BINDING PROTEIN APPA"/>
    <property type="match status" value="1"/>
</dbReference>
<evidence type="ECO:0000256" key="2">
    <source>
        <dbReference type="ARBA" id="ARBA00022448"/>
    </source>
</evidence>
<accession>A0A542YND9</accession>
<evidence type="ECO:0000313" key="8">
    <source>
        <dbReference type="Proteomes" id="UP000319516"/>
    </source>
</evidence>
<gene>
    <name evidence="7" type="ORF">FB467_0685</name>
</gene>
<evidence type="ECO:0000256" key="3">
    <source>
        <dbReference type="ARBA" id="ARBA00022729"/>
    </source>
</evidence>
<reference evidence="7 8" key="1">
    <citation type="submission" date="2019-06" db="EMBL/GenBank/DDBJ databases">
        <title>Sequencing the genomes of 1000 actinobacteria strains.</title>
        <authorList>
            <person name="Klenk H.-P."/>
        </authorList>
    </citation>
    <scope>NUCLEOTIDE SEQUENCE [LARGE SCALE GENOMIC DNA]</scope>
    <source>
        <strain evidence="7 8">DSM 12335</strain>
    </source>
</reference>
<dbReference type="GO" id="GO:0043190">
    <property type="term" value="C:ATP-binding cassette (ABC) transporter complex"/>
    <property type="evidence" value="ECO:0007669"/>
    <property type="project" value="InterPro"/>
</dbReference>
<comment type="caution">
    <text evidence="7">The sequence shown here is derived from an EMBL/GenBank/DDBJ whole genome shotgun (WGS) entry which is preliminary data.</text>
</comment>
<dbReference type="InterPro" id="IPR039424">
    <property type="entry name" value="SBP_5"/>
</dbReference>
<dbReference type="CDD" id="cd08494">
    <property type="entry name" value="PBP2_NikA_DppA_OppA_like_6"/>
    <property type="match status" value="1"/>
</dbReference>
<dbReference type="OrthoDB" id="9796817at2"/>
<dbReference type="GO" id="GO:0015833">
    <property type="term" value="P:peptide transport"/>
    <property type="evidence" value="ECO:0007669"/>
    <property type="project" value="TreeGrafter"/>
</dbReference>
<feature type="domain" description="Solute-binding protein family 5" evidence="6">
    <location>
        <begin position="112"/>
        <end position="441"/>
    </location>
</feature>
<comment type="similarity">
    <text evidence="1">Belongs to the bacterial solute-binding protein 5 family.</text>
</comment>
<feature type="region of interest" description="Disordered" evidence="4">
    <location>
        <begin position="28"/>
        <end position="70"/>
    </location>
</feature>
<evidence type="ECO:0000256" key="5">
    <source>
        <dbReference type="SAM" id="SignalP"/>
    </source>
</evidence>
<dbReference type="RefSeq" id="WP_141783849.1">
    <property type="nucleotide sequence ID" value="NZ_BAAAIK010000003.1"/>
</dbReference>
<dbReference type="GO" id="GO:0042597">
    <property type="term" value="C:periplasmic space"/>
    <property type="evidence" value="ECO:0007669"/>
    <property type="project" value="UniProtKB-ARBA"/>
</dbReference>
<dbReference type="InterPro" id="IPR030678">
    <property type="entry name" value="Peptide/Ni-bd"/>
</dbReference>
<keyword evidence="2" id="KW-0813">Transport</keyword>
<dbReference type="AlphaFoldDB" id="A0A542YND9"/>
<feature type="compositionally biased region" description="Gly residues" evidence="4">
    <location>
        <begin position="40"/>
        <end position="66"/>
    </location>
</feature>
<evidence type="ECO:0000313" key="7">
    <source>
        <dbReference type="EMBL" id="TQL49610.1"/>
    </source>
</evidence>
<dbReference type="Gene3D" id="3.40.190.10">
    <property type="entry name" value="Periplasmic binding protein-like II"/>
    <property type="match status" value="1"/>
</dbReference>
<name>A0A542YND9_9MICO</name>
<dbReference type="PROSITE" id="PS51257">
    <property type="entry name" value="PROKAR_LIPOPROTEIN"/>
    <property type="match status" value="1"/>
</dbReference>
<keyword evidence="3 5" id="KW-0732">Signal</keyword>
<dbReference type="PIRSF" id="PIRSF002741">
    <property type="entry name" value="MppA"/>
    <property type="match status" value="1"/>
</dbReference>
<dbReference type="Proteomes" id="UP000319516">
    <property type="component" value="Unassembled WGS sequence"/>
</dbReference>
<dbReference type="Pfam" id="PF00496">
    <property type="entry name" value="SBP_bac_5"/>
    <property type="match status" value="1"/>
</dbReference>
<dbReference type="PANTHER" id="PTHR30290">
    <property type="entry name" value="PERIPLASMIC BINDING COMPONENT OF ABC TRANSPORTER"/>
    <property type="match status" value="1"/>
</dbReference>
<keyword evidence="8" id="KW-1185">Reference proteome</keyword>
<feature type="signal peptide" evidence="5">
    <location>
        <begin position="1"/>
        <end position="23"/>
    </location>
</feature>
<protein>
    <submittedName>
        <fullName evidence="7">Peptide/nickel transport system substrate-binding protein</fullName>
    </submittedName>
</protein>
<dbReference type="Gene3D" id="3.10.105.10">
    <property type="entry name" value="Dipeptide-binding Protein, Domain 3"/>
    <property type="match status" value="1"/>
</dbReference>
<evidence type="ECO:0000256" key="1">
    <source>
        <dbReference type="ARBA" id="ARBA00005695"/>
    </source>
</evidence>
<dbReference type="GO" id="GO:1904680">
    <property type="term" value="F:peptide transmembrane transporter activity"/>
    <property type="evidence" value="ECO:0007669"/>
    <property type="project" value="TreeGrafter"/>
</dbReference>
<dbReference type="InterPro" id="IPR000914">
    <property type="entry name" value="SBP_5_dom"/>
</dbReference>
<sequence>MRLTKVGALAAALSGVLVLSACNAGSSTDGGDGGDDVGGDDGGSASAGGTDGSDGGSGEGGSGSGGGDDRVVIGLAAEPASLDFTTTDGAAIPQALLYNVYETLVKVDQSGEIVPSLASDWSVSDDGLTYTFTLVEGATFSNGEEFTADDVVFSIDRVKSDAWTISLKAQMDIVDSVEATGDHEVTVTLSEPSNSWLYAMTTRVGAMFDENGVDDLAESTTGTGPFVFSDWQRGSAITLERNPDYWGDEPFFDEVVFQYFADPTALNNALLTEQIDVIGTVQAPESLTEFEGGDYQIIEGTTNGEVVLSMNNGAAPFDQLPVRQAARHAIDHQTLLDTCWAGRGALIGSMVPPTDPWYEDRTGDYPYDVEEAKRLLAEAGAEGAAVRLRIPSLPYAVSCGTVVESMLEDAGFEVTIDQLEFPAAWLEDVFTNHDYEMSIISHVEPRDMRAVFGNPDYYTQYGNPDFVALLDEADAGTPEEQVTAMKEAAKFLSEDAAADFLFVLPNLIVADPDITGLPENAITESFDLSALARG</sequence>